<comment type="caution">
    <text evidence="1">The sequence shown here is derived from an EMBL/GenBank/DDBJ whole genome shotgun (WGS) entry which is preliminary data.</text>
</comment>
<dbReference type="Proteomes" id="UP001201262">
    <property type="component" value="Unassembled WGS sequence"/>
</dbReference>
<evidence type="ECO:0000313" key="1">
    <source>
        <dbReference type="EMBL" id="KAH8690911.1"/>
    </source>
</evidence>
<dbReference type="EMBL" id="JAJTJA010000013">
    <property type="protein sequence ID" value="KAH8690911.1"/>
    <property type="molecule type" value="Genomic_DNA"/>
</dbReference>
<name>A0AAD4KG64_9EURO</name>
<protein>
    <submittedName>
        <fullName evidence="1">Uncharacterized protein</fullName>
    </submittedName>
</protein>
<dbReference type="RefSeq" id="XP_046067107.1">
    <property type="nucleotide sequence ID" value="XM_046210112.1"/>
</dbReference>
<reference evidence="1" key="1">
    <citation type="submission" date="2021-12" db="EMBL/GenBank/DDBJ databases">
        <title>Convergent genome expansion in fungi linked to evolution of root-endophyte symbiosis.</title>
        <authorList>
            <consortium name="DOE Joint Genome Institute"/>
            <person name="Ke Y.-H."/>
            <person name="Bonito G."/>
            <person name="Liao H.-L."/>
            <person name="Looney B."/>
            <person name="Rojas-Flechas A."/>
            <person name="Nash J."/>
            <person name="Hameed K."/>
            <person name="Schadt C."/>
            <person name="Martin F."/>
            <person name="Crous P.W."/>
            <person name="Miettinen O."/>
            <person name="Magnuson J.K."/>
            <person name="Labbe J."/>
            <person name="Jacobson D."/>
            <person name="Doktycz M.J."/>
            <person name="Veneault-Fourrey C."/>
            <person name="Kuo A."/>
            <person name="Mondo S."/>
            <person name="Calhoun S."/>
            <person name="Riley R."/>
            <person name="Ohm R."/>
            <person name="LaButti K."/>
            <person name="Andreopoulos B."/>
            <person name="Pangilinan J."/>
            <person name="Nolan M."/>
            <person name="Tritt A."/>
            <person name="Clum A."/>
            <person name="Lipzen A."/>
            <person name="Daum C."/>
            <person name="Barry K."/>
            <person name="Grigoriev I.V."/>
            <person name="Vilgalys R."/>
        </authorList>
    </citation>
    <scope>NUCLEOTIDE SEQUENCE</scope>
    <source>
        <strain evidence="1">PMI_201</strain>
    </source>
</reference>
<dbReference type="GeneID" id="70240399"/>
<accession>A0AAD4KG64</accession>
<dbReference type="AlphaFoldDB" id="A0AAD4KG64"/>
<proteinExistence type="predicted"/>
<sequence length="64" mass="7764">MCFYNQKRYACGDCAWANFAHRCKYEFRTGETCGMKLVNTTKYMTSQCRLCEKIETKFRRRQQE</sequence>
<feature type="non-terminal residue" evidence="1">
    <location>
        <position position="64"/>
    </location>
</feature>
<organism evidence="1 2">
    <name type="scientific">Talaromyces proteolyticus</name>
    <dbReference type="NCBI Taxonomy" id="1131652"/>
    <lineage>
        <taxon>Eukaryota</taxon>
        <taxon>Fungi</taxon>
        <taxon>Dikarya</taxon>
        <taxon>Ascomycota</taxon>
        <taxon>Pezizomycotina</taxon>
        <taxon>Eurotiomycetes</taxon>
        <taxon>Eurotiomycetidae</taxon>
        <taxon>Eurotiales</taxon>
        <taxon>Trichocomaceae</taxon>
        <taxon>Talaromyces</taxon>
        <taxon>Talaromyces sect. Bacilispori</taxon>
    </lineage>
</organism>
<keyword evidence="2" id="KW-1185">Reference proteome</keyword>
<gene>
    <name evidence="1" type="ORF">BGW36DRAFT_264545</name>
</gene>
<evidence type="ECO:0000313" key="2">
    <source>
        <dbReference type="Proteomes" id="UP001201262"/>
    </source>
</evidence>